<evidence type="ECO:0000313" key="2">
    <source>
        <dbReference type="Proteomes" id="UP000095282"/>
    </source>
</evidence>
<dbReference type="WBParaSite" id="Csp11.Scaffold611.g5848.t1">
    <property type="protein sequence ID" value="Csp11.Scaffold611.g5848.t1"/>
    <property type="gene ID" value="Csp11.Scaffold611.g5848"/>
</dbReference>
<dbReference type="eggNOG" id="ENOG502TFAF">
    <property type="taxonomic scope" value="Eukaryota"/>
</dbReference>
<name>A0A1I7TH10_9PELO</name>
<dbReference type="AlphaFoldDB" id="A0A1I7TH10"/>
<organism evidence="2 3">
    <name type="scientific">Caenorhabditis tropicalis</name>
    <dbReference type="NCBI Taxonomy" id="1561998"/>
    <lineage>
        <taxon>Eukaryota</taxon>
        <taxon>Metazoa</taxon>
        <taxon>Ecdysozoa</taxon>
        <taxon>Nematoda</taxon>
        <taxon>Chromadorea</taxon>
        <taxon>Rhabditida</taxon>
        <taxon>Rhabditina</taxon>
        <taxon>Rhabditomorpha</taxon>
        <taxon>Rhabditoidea</taxon>
        <taxon>Rhabditidae</taxon>
        <taxon>Peloderinae</taxon>
        <taxon>Caenorhabditis</taxon>
    </lineage>
</organism>
<sequence>MSHRNSRSRRQRKSRSGKNQQEYPMVSFDGAESVDIPIDEGKSPVKSRMSLASNPDDFNYLDEIALLKRRHISKDAPKHPYNRQPPPPSTSDSSVLLSRSPCPARSPAIMTFMGMATDKERNYKVGEDGNLKISDIKGGGERIEVSTQKQYTVFQQGNGQTCLFTFKN</sequence>
<proteinExistence type="predicted"/>
<accession>A0A1I7TH10</accession>
<dbReference type="Proteomes" id="UP000095282">
    <property type="component" value="Unplaced"/>
</dbReference>
<evidence type="ECO:0000256" key="1">
    <source>
        <dbReference type="SAM" id="MobiDB-lite"/>
    </source>
</evidence>
<feature type="compositionally biased region" description="Low complexity" evidence="1">
    <location>
        <begin position="90"/>
        <end position="100"/>
    </location>
</feature>
<protein>
    <submittedName>
        <fullName evidence="3">Transducin/WD40 repeat-like superfamily protein</fullName>
    </submittedName>
</protein>
<reference evidence="3" key="1">
    <citation type="submission" date="2016-11" db="UniProtKB">
        <authorList>
            <consortium name="WormBaseParasite"/>
        </authorList>
    </citation>
    <scope>IDENTIFICATION</scope>
</reference>
<keyword evidence="2" id="KW-1185">Reference proteome</keyword>
<dbReference type="Pfam" id="PF17360">
    <property type="entry name" value="DUF5386"/>
    <property type="match status" value="1"/>
</dbReference>
<feature type="region of interest" description="Disordered" evidence="1">
    <location>
        <begin position="71"/>
        <end position="100"/>
    </location>
</feature>
<dbReference type="InterPro" id="IPR035332">
    <property type="entry name" value="DUF5386"/>
</dbReference>
<feature type="region of interest" description="Disordered" evidence="1">
    <location>
        <begin position="1"/>
        <end position="54"/>
    </location>
</feature>
<feature type="compositionally biased region" description="Basic residues" evidence="1">
    <location>
        <begin position="1"/>
        <end position="16"/>
    </location>
</feature>
<evidence type="ECO:0000313" key="3">
    <source>
        <dbReference type="WBParaSite" id="Csp11.Scaffold611.g5848.t1"/>
    </source>
</evidence>